<feature type="binding site" evidence="4">
    <location>
        <position position="74"/>
    </location>
    <ligand>
        <name>S-adenosyl-L-methionine</name>
        <dbReference type="ChEBI" id="CHEBI:59789"/>
    </ligand>
</feature>
<dbReference type="Gene3D" id="3.40.50.150">
    <property type="entry name" value="Vaccinia Virus protein VP39"/>
    <property type="match status" value="1"/>
</dbReference>
<name>A0ABW4KJ09_9BACI</name>
<sequence length="216" mass="24953">MVQDFNHLFDAWSATYDETVGGGDNEYREVFLHYEQILEEVAKNSKGYIVEFGVGTGNLTEKLVRRGLQVYGIEPSKGMRVKATEKLPNIPIVKGDFLLFPPPEFKPDTIVSTYAFHHLKDEEKRAAIAKYSQMLGDSGKMVFADTVFLDEKAKQDMIKEAQKKKFYRLAADLKSEYYTTIPFLEEICKEYCFQVHFKRMNTFVWLMVAEKRRGSA</sequence>
<dbReference type="RefSeq" id="WP_380775094.1">
    <property type="nucleotide sequence ID" value="NZ_JBHUEO010000058.1"/>
</dbReference>
<evidence type="ECO:0000256" key="3">
    <source>
        <dbReference type="ARBA" id="ARBA00022691"/>
    </source>
</evidence>
<keyword evidence="7" id="KW-1185">Reference proteome</keyword>
<dbReference type="EMBL" id="JBHUEO010000058">
    <property type="protein sequence ID" value="MFD1708137.1"/>
    <property type="molecule type" value="Genomic_DNA"/>
</dbReference>
<dbReference type="GO" id="GO:0008168">
    <property type="term" value="F:methyltransferase activity"/>
    <property type="evidence" value="ECO:0007669"/>
    <property type="project" value="UniProtKB-KW"/>
</dbReference>
<evidence type="ECO:0000256" key="2">
    <source>
        <dbReference type="ARBA" id="ARBA00022679"/>
    </source>
</evidence>
<proteinExistence type="inferred from homology"/>
<dbReference type="SUPFAM" id="SSF53335">
    <property type="entry name" value="S-adenosyl-L-methionine-dependent methyltransferases"/>
    <property type="match status" value="1"/>
</dbReference>
<evidence type="ECO:0000313" key="6">
    <source>
        <dbReference type="EMBL" id="MFD1708137.1"/>
    </source>
</evidence>
<comment type="caution">
    <text evidence="6">The sequence shown here is derived from an EMBL/GenBank/DDBJ whole genome shotgun (WGS) entry which is preliminary data.</text>
</comment>
<comment type="similarity">
    <text evidence="4">Belongs to the methyltransferase superfamily. YrrT family.</text>
</comment>
<dbReference type="InterPro" id="IPR023553">
    <property type="entry name" value="Uncharacterised_MeTfrase_YrrT"/>
</dbReference>
<dbReference type="CDD" id="cd02440">
    <property type="entry name" value="AdoMet_MTases"/>
    <property type="match status" value="1"/>
</dbReference>
<evidence type="ECO:0000259" key="5">
    <source>
        <dbReference type="Pfam" id="PF13649"/>
    </source>
</evidence>
<keyword evidence="3 4" id="KW-0949">S-adenosyl-L-methionine</keyword>
<protein>
    <recommendedName>
        <fullName evidence="4">Uncharacterized methyltransferase ACFSCZ_15550</fullName>
        <ecNumber evidence="4">2.1.1.-</ecNumber>
    </recommendedName>
</protein>
<dbReference type="Proteomes" id="UP001597301">
    <property type="component" value="Unassembled WGS sequence"/>
</dbReference>
<feature type="domain" description="Methyltransferase" evidence="5">
    <location>
        <begin position="49"/>
        <end position="139"/>
    </location>
</feature>
<evidence type="ECO:0000256" key="4">
    <source>
        <dbReference type="HAMAP-Rule" id="MF_02100"/>
    </source>
</evidence>
<reference evidence="7" key="1">
    <citation type="journal article" date="2019" name="Int. J. Syst. Evol. Microbiol.">
        <title>The Global Catalogue of Microorganisms (GCM) 10K type strain sequencing project: providing services to taxonomists for standard genome sequencing and annotation.</title>
        <authorList>
            <consortium name="The Broad Institute Genomics Platform"/>
            <consortium name="The Broad Institute Genome Sequencing Center for Infectious Disease"/>
            <person name="Wu L."/>
            <person name="Ma J."/>
        </authorList>
    </citation>
    <scope>NUCLEOTIDE SEQUENCE [LARGE SCALE GENOMIC DNA]</scope>
    <source>
        <strain evidence="7">CGMCC 1.12295</strain>
    </source>
</reference>
<dbReference type="HAMAP" id="MF_02100">
    <property type="entry name" value="Methyltr_YrrT"/>
    <property type="match status" value="1"/>
</dbReference>
<gene>
    <name evidence="6" type="ORF">ACFSCZ_15550</name>
</gene>
<dbReference type="PANTHER" id="PTHR43861">
    <property type="entry name" value="TRANS-ACONITATE 2-METHYLTRANSFERASE-RELATED"/>
    <property type="match status" value="1"/>
</dbReference>
<dbReference type="EC" id="2.1.1.-" evidence="4"/>
<feature type="binding site" evidence="4">
    <location>
        <position position="53"/>
    </location>
    <ligand>
        <name>S-adenosyl-L-methionine</name>
        <dbReference type="ChEBI" id="CHEBI:59789"/>
    </ligand>
</feature>
<organism evidence="6 7">
    <name type="scientific">Siminovitchia sediminis</name>
    <dbReference type="NCBI Taxonomy" id="1274353"/>
    <lineage>
        <taxon>Bacteria</taxon>
        <taxon>Bacillati</taxon>
        <taxon>Bacillota</taxon>
        <taxon>Bacilli</taxon>
        <taxon>Bacillales</taxon>
        <taxon>Bacillaceae</taxon>
        <taxon>Siminovitchia</taxon>
    </lineage>
</organism>
<comment type="function">
    <text evidence="4">Could be a S-adenosyl-L-methionine-dependent methyltransferase.</text>
</comment>
<evidence type="ECO:0000256" key="1">
    <source>
        <dbReference type="ARBA" id="ARBA00022603"/>
    </source>
</evidence>
<dbReference type="InterPro" id="IPR029063">
    <property type="entry name" value="SAM-dependent_MTases_sf"/>
</dbReference>
<evidence type="ECO:0000313" key="7">
    <source>
        <dbReference type="Proteomes" id="UP001597301"/>
    </source>
</evidence>
<dbReference type="InterPro" id="IPR041698">
    <property type="entry name" value="Methyltransf_25"/>
</dbReference>
<dbReference type="Pfam" id="PF13649">
    <property type="entry name" value="Methyltransf_25"/>
    <property type="match status" value="1"/>
</dbReference>
<feature type="binding site" evidence="4">
    <location>
        <position position="96"/>
    </location>
    <ligand>
        <name>S-adenosyl-L-methionine</name>
        <dbReference type="ChEBI" id="CHEBI:59789"/>
    </ligand>
</feature>
<keyword evidence="1 4" id="KW-0489">Methyltransferase</keyword>
<dbReference type="GO" id="GO:0032259">
    <property type="term" value="P:methylation"/>
    <property type="evidence" value="ECO:0007669"/>
    <property type="project" value="UniProtKB-KW"/>
</dbReference>
<keyword evidence="2 4" id="KW-0808">Transferase</keyword>
<accession>A0ABW4KJ09</accession>